<comment type="caution">
    <text evidence="8">The sequence shown here is derived from an EMBL/GenBank/DDBJ whole genome shotgun (WGS) entry which is preliminary data.</text>
</comment>
<evidence type="ECO:0000313" key="9">
    <source>
        <dbReference type="Proteomes" id="UP000664761"/>
    </source>
</evidence>
<dbReference type="Proteomes" id="UP000664761">
    <property type="component" value="Unassembled WGS sequence"/>
</dbReference>
<keyword evidence="4 7" id="KW-0732">Signal</keyword>
<keyword evidence="5" id="KW-0406">Ion transport</keyword>
<dbReference type="SUPFAM" id="SSF53807">
    <property type="entry name" value="Helical backbone' metal receptor"/>
    <property type="match status" value="1"/>
</dbReference>
<evidence type="ECO:0000256" key="6">
    <source>
        <dbReference type="SAM" id="MobiDB-lite"/>
    </source>
</evidence>
<dbReference type="PANTHER" id="PTHR42953:SF3">
    <property type="entry name" value="HIGH-AFFINITY ZINC UPTAKE SYSTEM PROTEIN ZNUA"/>
    <property type="match status" value="1"/>
</dbReference>
<accession>A0ABS3F3W2</accession>
<dbReference type="EMBL" id="JAFLNC010000001">
    <property type="protein sequence ID" value="MBO0332801.1"/>
    <property type="molecule type" value="Genomic_DNA"/>
</dbReference>
<proteinExistence type="inferred from homology"/>
<reference evidence="8 9" key="1">
    <citation type="submission" date="2021-03" db="EMBL/GenBank/DDBJ databases">
        <title>Sneathiella sp. CAU 1612 isolated from Kang Won-do.</title>
        <authorList>
            <person name="Kim W."/>
        </authorList>
    </citation>
    <scope>NUCLEOTIDE SEQUENCE [LARGE SCALE GENOMIC DNA]</scope>
    <source>
        <strain evidence="8 9">CAU 1612</strain>
    </source>
</reference>
<dbReference type="InterPro" id="IPR006127">
    <property type="entry name" value="ZnuA-like"/>
</dbReference>
<evidence type="ECO:0000256" key="7">
    <source>
        <dbReference type="SAM" id="SignalP"/>
    </source>
</evidence>
<protein>
    <recommendedName>
        <fullName evidence="2">High-affinity zinc uptake system protein ZnuA</fullName>
    </recommendedName>
</protein>
<organism evidence="8 9">
    <name type="scientific">Sneathiella sedimenti</name>
    <dbReference type="NCBI Taxonomy" id="2816034"/>
    <lineage>
        <taxon>Bacteria</taxon>
        <taxon>Pseudomonadati</taxon>
        <taxon>Pseudomonadota</taxon>
        <taxon>Alphaproteobacteria</taxon>
        <taxon>Sneathiellales</taxon>
        <taxon>Sneathiellaceae</taxon>
        <taxon>Sneathiella</taxon>
    </lineage>
</organism>
<keyword evidence="5" id="KW-0864">Zinc transport</keyword>
<evidence type="ECO:0000256" key="4">
    <source>
        <dbReference type="ARBA" id="ARBA00022729"/>
    </source>
</evidence>
<evidence type="ECO:0000256" key="2">
    <source>
        <dbReference type="ARBA" id="ARBA00015915"/>
    </source>
</evidence>
<evidence type="ECO:0000256" key="3">
    <source>
        <dbReference type="ARBA" id="ARBA00022448"/>
    </source>
</evidence>
<feature type="signal peptide" evidence="7">
    <location>
        <begin position="1"/>
        <end position="20"/>
    </location>
</feature>
<evidence type="ECO:0000313" key="8">
    <source>
        <dbReference type="EMBL" id="MBO0332801.1"/>
    </source>
</evidence>
<comment type="similarity">
    <text evidence="1">Belongs to the bacterial solute-binding protein 9 family.</text>
</comment>
<feature type="chain" id="PRO_5046502900" description="High-affinity zinc uptake system protein ZnuA" evidence="7">
    <location>
        <begin position="21"/>
        <end position="317"/>
    </location>
</feature>
<dbReference type="RefSeq" id="WP_207042561.1">
    <property type="nucleotide sequence ID" value="NZ_JAFLNC010000001.1"/>
</dbReference>
<name>A0ABS3F3W2_9PROT</name>
<dbReference type="Pfam" id="PF01297">
    <property type="entry name" value="ZnuA"/>
    <property type="match status" value="1"/>
</dbReference>
<dbReference type="Gene3D" id="3.40.50.1980">
    <property type="entry name" value="Nitrogenase molybdenum iron protein domain"/>
    <property type="match status" value="2"/>
</dbReference>
<keyword evidence="3" id="KW-0813">Transport</keyword>
<gene>
    <name evidence="8" type="ORF">J0X12_04195</name>
</gene>
<evidence type="ECO:0000256" key="1">
    <source>
        <dbReference type="ARBA" id="ARBA00011028"/>
    </source>
</evidence>
<dbReference type="InterPro" id="IPR050492">
    <property type="entry name" value="Bact_metal-bind_prot9"/>
</dbReference>
<keyword evidence="9" id="KW-1185">Reference proteome</keyword>
<feature type="region of interest" description="Disordered" evidence="6">
    <location>
        <begin position="121"/>
        <end position="140"/>
    </location>
</feature>
<dbReference type="PANTHER" id="PTHR42953">
    <property type="entry name" value="HIGH-AFFINITY ZINC UPTAKE SYSTEM PROTEIN ZNUA-RELATED"/>
    <property type="match status" value="1"/>
</dbReference>
<evidence type="ECO:0000256" key="5">
    <source>
        <dbReference type="ARBA" id="ARBA00022906"/>
    </source>
</evidence>
<keyword evidence="5" id="KW-0862">Zinc</keyword>
<sequence length="317" mass="34803">MMHFLFRLILLFLVPASALATETNAVVVTIKPLHSLVQGVMGETGKATLLISGTASPHGFSLKPSQVRGLQDAAVVFYIDGSFESFLKNALAALPERVRKVSLSHAEGVELLARREGGAWEEDDHGHEHGHSHAHGVTDDHGTEADNLHLWLDPVNAIMITRAIAAELGRLYPENQPLYVQNAENQIARLEILDAELRTRLAPLHDKPYIVLHDAYPYFESRYDLQPVGSLTLEPDAPASAKKLKEIRLKIQETGAVCIFREPQFDDRLLQTAAEGLPVRLGTLDPLGATLDAGPDLYVELMNALAHNLTDCLQDPS</sequence>